<name>A0A8S4C496_9ACAR</name>
<accession>A0A8S4C496</accession>
<dbReference type="SMART" id="SM00478">
    <property type="entry name" value="ENDO3c"/>
    <property type="match status" value="1"/>
</dbReference>
<keyword evidence="11" id="KW-0456">Lyase</keyword>
<dbReference type="PANTHER" id="PTHR10359:SF18">
    <property type="entry name" value="ENDONUCLEASE III"/>
    <property type="match status" value="1"/>
</dbReference>
<evidence type="ECO:0000256" key="9">
    <source>
        <dbReference type="ARBA" id="ARBA00023125"/>
    </source>
</evidence>
<proteinExistence type="inferred from homology"/>
<keyword evidence="5" id="KW-0227">DNA damage</keyword>
<evidence type="ECO:0000256" key="3">
    <source>
        <dbReference type="ARBA" id="ARBA00022485"/>
    </source>
</evidence>
<dbReference type="HAMAP" id="MF_00942">
    <property type="entry name" value="Nth"/>
    <property type="match status" value="1"/>
</dbReference>
<dbReference type="GO" id="GO:0003906">
    <property type="term" value="F:DNA-(apurinic or apyrimidinic site) endonuclease activity"/>
    <property type="evidence" value="ECO:0007669"/>
    <property type="project" value="InterPro"/>
</dbReference>
<dbReference type="FunFam" id="1.10.340.30:FF:000001">
    <property type="entry name" value="Endonuclease III"/>
    <property type="match status" value="1"/>
</dbReference>
<dbReference type="SUPFAM" id="SSF48150">
    <property type="entry name" value="DNA-glycosylase"/>
    <property type="match status" value="1"/>
</dbReference>
<dbReference type="GO" id="GO:0046872">
    <property type="term" value="F:metal ion binding"/>
    <property type="evidence" value="ECO:0007669"/>
    <property type="project" value="UniProtKB-KW"/>
</dbReference>
<dbReference type="Gene3D" id="1.10.340.30">
    <property type="entry name" value="Hypothetical protein, domain 2"/>
    <property type="match status" value="1"/>
</dbReference>
<dbReference type="GO" id="GO:0003677">
    <property type="term" value="F:DNA binding"/>
    <property type="evidence" value="ECO:0007669"/>
    <property type="project" value="UniProtKB-KW"/>
</dbReference>
<feature type="non-terminal residue" evidence="14">
    <location>
        <position position="1"/>
    </location>
</feature>
<keyword evidence="7" id="KW-0408">Iron</keyword>
<dbReference type="InterPro" id="IPR004035">
    <property type="entry name" value="Endouclease-III_FeS-bd_BS"/>
</dbReference>
<dbReference type="FunFam" id="1.10.1670.10:FF:000001">
    <property type="entry name" value="Endonuclease III"/>
    <property type="match status" value="1"/>
</dbReference>
<comment type="caution">
    <text evidence="14">The sequence shown here is derived from an EMBL/GenBank/DDBJ whole genome shotgun (WGS) entry which is preliminary data.</text>
</comment>
<dbReference type="GO" id="GO:0000703">
    <property type="term" value="F:oxidized pyrimidine nucleobase lesion DNA N-glycosylase activity"/>
    <property type="evidence" value="ECO:0007669"/>
    <property type="project" value="UniProtKB-ARBA"/>
</dbReference>
<dbReference type="Proteomes" id="UP000837675">
    <property type="component" value="Unassembled WGS sequence"/>
</dbReference>
<feature type="domain" description="HhH-GPD" evidence="13">
    <location>
        <begin position="39"/>
        <end position="186"/>
    </location>
</feature>
<evidence type="ECO:0000256" key="2">
    <source>
        <dbReference type="ARBA" id="ARBA00008343"/>
    </source>
</evidence>
<comment type="cofactor">
    <cofactor evidence="1">
        <name>[4Fe-4S] cluster</name>
        <dbReference type="ChEBI" id="CHEBI:49883"/>
    </cofactor>
</comment>
<dbReference type="InterPro" id="IPR011257">
    <property type="entry name" value="DNA_glycosylase"/>
</dbReference>
<keyword evidence="4" id="KW-0479">Metal-binding</keyword>
<dbReference type="PIRSF" id="PIRSF001435">
    <property type="entry name" value="Nth"/>
    <property type="match status" value="1"/>
</dbReference>
<dbReference type="AlphaFoldDB" id="A0A8S4C496"/>
<evidence type="ECO:0000259" key="13">
    <source>
        <dbReference type="SMART" id="SM00478"/>
    </source>
</evidence>
<evidence type="ECO:0000256" key="7">
    <source>
        <dbReference type="ARBA" id="ARBA00023004"/>
    </source>
</evidence>
<reference evidence="14" key="1">
    <citation type="submission" date="2021-06" db="EMBL/GenBank/DDBJ databases">
        <authorList>
            <person name="Nardi T."/>
            <person name="Nardi T."/>
        </authorList>
    </citation>
    <scope>NUCLEOTIDE SEQUENCE</scope>
</reference>
<organism evidence="14 15">
    <name type="scientific">Hyalomma marginatum</name>
    <dbReference type="NCBI Taxonomy" id="34627"/>
    <lineage>
        <taxon>Eukaryota</taxon>
        <taxon>Metazoa</taxon>
        <taxon>Ecdysozoa</taxon>
        <taxon>Arthropoda</taxon>
        <taxon>Chelicerata</taxon>
        <taxon>Arachnida</taxon>
        <taxon>Acari</taxon>
        <taxon>Parasitiformes</taxon>
        <taxon>Ixodida</taxon>
        <taxon>Ixodoidea</taxon>
        <taxon>Ixodidae</taxon>
        <taxon>Hyalomminae</taxon>
        <taxon>Hyalomma</taxon>
    </lineage>
</organism>
<dbReference type="GO" id="GO:0016829">
    <property type="term" value="F:lyase activity"/>
    <property type="evidence" value="ECO:0007669"/>
    <property type="project" value="UniProtKB-KW"/>
</dbReference>
<protein>
    <submittedName>
        <fullName evidence="14">Endonuclease III</fullName>
    </submittedName>
</protein>
<dbReference type="PANTHER" id="PTHR10359">
    <property type="entry name" value="A/G-SPECIFIC ADENINE GLYCOSYLASE/ENDONUCLEASE III"/>
    <property type="match status" value="1"/>
</dbReference>
<dbReference type="NCBIfam" id="TIGR01083">
    <property type="entry name" value="nth"/>
    <property type="match status" value="1"/>
</dbReference>
<dbReference type="Pfam" id="PF00730">
    <property type="entry name" value="HhH-GPD"/>
    <property type="match status" value="1"/>
</dbReference>
<evidence type="ECO:0000256" key="4">
    <source>
        <dbReference type="ARBA" id="ARBA00022723"/>
    </source>
</evidence>
<evidence type="ECO:0000256" key="10">
    <source>
        <dbReference type="ARBA" id="ARBA00023204"/>
    </source>
</evidence>
<evidence type="ECO:0000313" key="14">
    <source>
        <dbReference type="EMBL" id="CAG7598037.1"/>
    </source>
</evidence>
<dbReference type="GO" id="GO:0006285">
    <property type="term" value="P:base-excision repair, AP site formation"/>
    <property type="evidence" value="ECO:0007669"/>
    <property type="project" value="TreeGrafter"/>
</dbReference>
<dbReference type="SMART" id="SM00525">
    <property type="entry name" value="FES"/>
    <property type="match status" value="1"/>
</dbReference>
<comment type="similarity">
    <text evidence="2">Belongs to the Nth/MutY family.</text>
</comment>
<evidence type="ECO:0000256" key="8">
    <source>
        <dbReference type="ARBA" id="ARBA00023014"/>
    </source>
</evidence>
<dbReference type="Pfam" id="PF00633">
    <property type="entry name" value="HHH"/>
    <property type="match status" value="1"/>
</dbReference>
<dbReference type="CDD" id="cd00056">
    <property type="entry name" value="ENDO3c"/>
    <property type="match status" value="1"/>
</dbReference>
<dbReference type="Gene3D" id="1.10.1670.10">
    <property type="entry name" value="Helix-hairpin-Helix base-excision DNA repair enzymes (C-terminal)"/>
    <property type="match status" value="1"/>
</dbReference>
<keyword evidence="14" id="KW-0255">Endonuclease</keyword>
<dbReference type="InterPro" id="IPR023170">
    <property type="entry name" value="HhH_base_excis_C"/>
</dbReference>
<dbReference type="InterPro" id="IPR003651">
    <property type="entry name" value="Endonuclease3_FeS-loop_motif"/>
</dbReference>
<dbReference type="EMBL" id="CAJVAF010000329">
    <property type="protein sequence ID" value="CAG7598037.1"/>
    <property type="molecule type" value="Genomic_DNA"/>
</dbReference>
<keyword evidence="3" id="KW-0004">4Fe-4S</keyword>
<evidence type="ECO:0000256" key="5">
    <source>
        <dbReference type="ARBA" id="ARBA00022763"/>
    </source>
</evidence>
<dbReference type="InterPro" id="IPR000445">
    <property type="entry name" value="HhH_motif"/>
</dbReference>
<dbReference type="InterPro" id="IPR005759">
    <property type="entry name" value="Nth"/>
</dbReference>
<evidence type="ECO:0000313" key="15">
    <source>
        <dbReference type="Proteomes" id="UP000837675"/>
    </source>
</evidence>
<keyword evidence="9" id="KW-0238">DNA-binding</keyword>
<dbReference type="Pfam" id="PF10576">
    <property type="entry name" value="EndIII_4Fe-2S"/>
    <property type="match status" value="1"/>
</dbReference>
<dbReference type="PROSITE" id="PS00764">
    <property type="entry name" value="ENDONUCLEASE_III_1"/>
    <property type="match status" value="1"/>
</dbReference>
<keyword evidence="12" id="KW-0326">Glycosidase</keyword>
<evidence type="ECO:0000256" key="1">
    <source>
        <dbReference type="ARBA" id="ARBA00001966"/>
    </source>
</evidence>
<keyword evidence="6" id="KW-0378">Hydrolase</keyword>
<evidence type="ECO:0000256" key="12">
    <source>
        <dbReference type="ARBA" id="ARBA00023295"/>
    </source>
</evidence>
<sequence length="210" mass="23810">VLNQKQIEEIFTRFATVKEKPLIELDYSTPYTLLVAVVLSAQSTDKTVNKATEKLFKVSDTPEKMVELGEEALKDFIRIIGLYNSKAKNIIALSKILIEKFNSVVPGNLEDLQTLPGVGRKSANVILNSIFEQNTIGVDTHVCRVSNRIGLCQTKNVLATEMELEKKIPDRFKRYAHHWLVLHGRYICKAKKPLCSQCVINDICQYENKT</sequence>
<keyword evidence="14" id="KW-0540">Nuclease</keyword>
<dbReference type="GO" id="GO:0051539">
    <property type="term" value="F:4 iron, 4 sulfur cluster binding"/>
    <property type="evidence" value="ECO:0007669"/>
    <property type="project" value="UniProtKB-KW"/>
</dbReference>
<keyword evidence="10" id="KW-0234">DNA repair</keyword>
<evidence type="ECO:0000256" key="11">
    <source>
        <dbReference type="ARBA" id="ARBA00023239"/>
    </source>
</evidence>
<keyword evidence="15" id="KW-1185">Reference proteome</keyword>
<keyword evidence="8" id="KW-0411">Iron-sulfur</keyword>
<gene>
    <name evidence="14" type="ORF">MHYMCMPASI_00985</name>
</gene>
<dbReference type="InterPro" id="IPR003265">
    <property type="entry name" value="HhH-GPD_domain"/>
</dbReference>
<evidence type="ECO:0000256" key="6">
    <source>
        <dbReference type="ARBA" id="ARBA00022801"/>
    </source>
</evidence>